<keyword evidence="2" id="KW-1185">Reference proteome</keyword>
<name>A0ACC3C4A1_PYRYE</name>
<dbReference type="EMBL" id="CM020619">
    <property type="protein sequence ID" value="KAK1864791.1"/>
    <property type="molecule type" value="Genomic_DNA"/>
</dbReference>
<sequence>MARSPSRTFRVLTLAAATVAAVAAAASAQLTTLPSGATVADSGRESAFAPPKPRRRSRIVGGREVSKRTPDAGVEFMAAIYTPDGGFYCGGSLIGPNHVLTRAGCNVVVGDVVRLGSDVLFGGIETRVTKVIKHPSFQALGDLNDLAVLKLNSPGEAALVAAGALPVTLDTSGAAVHGHYIHGFGTTDKAALSAGSFVLKRGYQPRVPWAACSQVLSGVLVAPGVSLPVDPSTQVCTNLGSYSSGALCERDPGGAMFRVDSKWVGGVQIKTPIQYAVASYWIALPGQKCPQGMPNVGTLVAPFKGWIANAIKA</sequence>
<organism evidence="1 2">
    <name type="scientific">Pyropia yezoensis</name>
    <name type="common">Susabi-nori</name>
    <name type="synonym">Porphyra yezoensis</name>
    <dbReference type="NCBI Taxonomy" id="2788"/>
    <lineage>
        <taxon>Eukaryota</taxon>
        <taxon>Rhodophyta</taxon>
        <taxon>Bangiophyceae</taxon>
        <taxon>Bangiales</taxon>
        <taxon>Bangiaceae</taxon>
        <taxon>Pyropia</taxon>
    </lineage>
</organism>
<dbReference type="Proteomes" id="UP000798662">
    <property type="component" value="Chromosome 2"/>
</dbReference>
<evidence type="ECO:0000313" key="2">
    <source>
        <dbReference type="Proteomes" id="UP000798662"/>
    </source>
</evidence>
<comment type="caution">
    <text evidence="1">The sequence shown here is derived from an EMBL/GenBank/DDBJ whole genome shotgun (WGS) entry which is preliminary data.</text>
</comment>
<accession>A0ACC3C4A1</accession>
<proteinExistence type="predicted"/>
<gene>
    <name evidence="1" type="ORF">I4F81_007333</name>
</gene>
<evidence type="ECO:0000313" key="1">
    <source>
        <dbReference type="EMBL" id="KAK1864791.1"/>
    </source>
</evidence>
<protein>
    <submittedName>
        <fullName evidence="1">Uncharacterized protein</fullName>
    </submittedName>
</protein>
<reference evidence="1" key="1">
    <citation type="submission" date="2019-11" db="EMBL/GenBank/DDBJ databases">
        <title>Nori genome reveals adaptations in red seaweeds to the harsh intertidal environment.</title>
        <authorList>
            <person name="Wang D."/>
            <person name="Mao Y."/>
        </authorList>
    </citation>
    <scope>NUCLEOTIDE SEQUENCE</scope>
    <source>
        <tissue evidence="1">Gametophyte</tissue>
    </source>
</reference>